<gene>
    <name evidence="6" type="ORF">AL544_006425</name>
</gene>
<dbReference type="AlphaFoldDB" id="A0A2J9VL94"/>
<comment type="similarity">
    <text evidence="1">Belongs to the LysR transcriptional regulatory family.</text>
</comment>
<dbReference type="OrthoDB" id="9786526at2"/>
<keyword evidence="3" id="KW-0238">DNA-binding</keyword>
<sequence length="313" mass="35315">MLIFTGNIRGNYMDVKVFRTFLELAKVRHFGRAAENLYLTQAAVSARIKQLENHFDAQLFTRDRNNIKLTSAGERLVGYAEVMVATLQQAKFELSLESGKALQLTLGGTPNIWDAYLQHCLSRITDTFEGYGFLAEVMGREQLNRGLLERTLDMAFALDPIKAEELQCKKVADLVLVLVSTRPDDAESVFENRYVYVDWGSRFASEHADRHPKAPAPFLRTSTARIALDFILEKGGSAYLPETMALPLLESGELYRVSEVNEWQRPLYLSYRKNSSSIEAIVQVEKLMKSLDPMTTVRNLGKTDAVLNHSVEG</sequence>
<keyword evidence="7" id="KW-1185">Reference proteome</keyword>
<dbReference type="InterPro" id="IPR005119">
    <property type="entry name" value="LysR_subst-bd"/>
</dbReference>
<dbReference type="PANTHER" id="PTHR30126">
    <property type="entry name" value="HTH-TYPE TRANSCRIPTIONAL REGULATOR"/>
    <property type="match status" value="1"/>
</dbReference>
<dbReference type="EMBL" id="LOSJ02000001">
    <property type="protein sequence ID" value="PNM64544.1"/>
    <property type="molecule type" value="Genomic_DNA"/>
</dbReference>
<protein>
    <submittedName>
        <fullName evidence="6">LysR family transcriptional regulator</fullName>
    </submittedName>
</protein>
<name>A0A2J9VL94_VIBMI</name>
<proteinExistence type="inferred from homology"/>
<reference evidence="6" key="1">
    <citation type="submission" date="2017-12" db="EMBL/GenBank/DDBJ databases">
        <title>FDA dAtabase for Regulatory Grade micrObial Sequences (FDA-ARGOS): Supporting development and validation of Infectious Disease Dx tests.</title>
        <authorList>
            <person name="Hoffmann M."/>
            <person name="Allard M."/>
            <person name="Evans P."/>
            <person name="Brown E."/>
            <person name="Tallon L.J."/>
            <person name="Sadzewicz L."/>
            <person name="Sengamalay N."/>
            <person name="Ott S."/>
            <person name="Godinez A."/>
            <person name="Nagaraj S."/>
            <person name="Vavikolanu K."/>
            <person name="Aluvathingal J."/>
            <person name="Nadendla S."/>
            <person name="Hobson J."/>
            <person name="Sichtig H."/>
        </authorList>
    </citation>
    <scope>NUCLEOTIDE SEQUENCE [LARGE SCALE GENOMIC DNA]</scope>
    <source>
        <strain evidence="6">FDAARGOS_113</strain>
    </source>
</reference>
<evidence type="ECO:0000313" key="6">
    <source>
        <dbReference type="EMBL" id="PNM64544.1"/>
    </source>
</evidence>
<dbReference type="PRINTS" id="PR00039">
    <property type="entry name" value="HTHLYSR"/>
</dbReference>
<dbReference type="SUPFAM" id="SSF46785">
    <property type="entry name" value="Winged helix' DNA-binding domain"/>
    <property type="match status" value="1"/>
</dbReference>
<dbReference type="InterPro" id="IPR000847">
    <property type="entry name" value="LysR_HTH_N"/>
</dbReference>
<evidence type="ECO:0000256" key="4">
    <source>
        <dbReference type="ARBA" id="ARBA00023163"/>
    </source>
</evidence>
<dbReference type="Pfam" id="PF00126">
    <property type="entry name" value="HTH_1"/>
    <property type="match status" value="1"/>
</dbReference>
<dbReference type="PANTHER" id="PTHR30126:SF21">
    <property type="entry name" value="TRANSCRIPTIONAL REGULATOR-RELATED"/>
    <property type="match status" value="1"/>
</dbReference>
<keyword evidence="2" id="KW-0805">Transcription regulation</keyword>
<dbReference type="GO" id="GO:0000976">
    <property type="term" value="F:transcription cis-regulatory region binding"/>
    <property type="evidence" value="ECO:0007669"/>
    <property type="project" value="TreeGrafter"/>
</dbReference>
<dbReference type="Pfam" id="PF03466">
    <property type="entry name" value="LysR_substrate"/>
    <property type="match status" value="1"/>
</dbReference>
<dbReference type="Proteomes" id="UP000053748">
    <property type="component" value="Unassembled WGS sequence"/>
</dbReference>
<accession>A0A2J9VL94</accession>
<dbReference type="PROSITE" id="PS50931">
    <property type="entry name" value="HTH_LYSR"/>
    <property type="match status" value="1"/>
</dbReference>
<dbReference type="FunFam" id="1.10.10.10:FF:000001">
    <property type="entry name" value="LysR family transcriptional regulator"/>
    <property type="match status" value="1"/>
</dbReference>
<evidence type="ECO:0000256" key="3">
    <source>
        <dbReference type="ARBA" id="ARBA00023125"/>
    </source>
</evidence>
<dbReference type="Gene3D" id="1.10.10.10">
    <property type="entry name" value="Winged helix-like DNA-binding domain superfamily/Winged helix DNA-binding domain"/>
    <property type="match status" value="1"/>
</dbReference>
<evidence type="ECO:0000259" key="5">
    <source>
        <dbReference type="PROSITE" id="PS50931"/>
    </source>
</evidence>
<evidence type="ECO:0000313" key="7">
    <source>
        <dbReference type="Proteomes" id="UP000053748"/>
    </source>
</evidence>
<feature type="domain" description="HTH lysR-type" evidence="5">
    <location>
        <begin position="13"/>
        <end position="70"/>
    </location>
</feature>
<organism evidence="6 7">
    <name type="scientific">Vibrio mimicus</name>
    <dbReference type="NCBI Taxonomy" id="674"/>
    <lineage>
        <taxon>Bacteria</taxon>
        <taxon>Pseudomonadati</taxon>
        <taxon>Pseudomonadota</taxon>
        <taxon>Gammaproteobacteria</taxon>
        <taxon>Vibrionales</taxon>
        <taxon>Vibrionaceae</taxon>
        <taxon>Vibrio</taxon>
    </lineage>
</organism>
<keyword evidence="4" id="KW-0804">Transcription</keyword>
<dbReference type="GO" id="GO:0003700">
    <property type="term" value="F:DNA-binding transcription factor activity"/>
    <property type="evidence" value="ECO:0007669"/>
    <property type="project" value="InterPro"/>
</dbReference>
<dbReference type="InterPro" id="IPR036388">
    <property type="entry name" value="WH-like_DNA-bd_sf"/>
</dbReference>
<dbReference type="InterPro" id="IPR036390">
    <property type="entry name" value="WH_DNA-bd_sf"/>
</dbReference>
<evidence type="ECO:0000256" key="2">
    <source>
        <dbReference type="ARBA" id="ARBA00023015"/>
    </source>
</evidence>
<dbReference type="SUPFAM" id="SSF53850">
    <property type="entry name" value="Periplasmic binding protein-like II"/>
    <property type="match status" value="1"/>
</dbReference>
<evidence type="ECO:0000256" key="1">
    <source>
        <dbReference type="ARBA" id="ARBA00009437"/>
    </source>
</evidence>
<dbReference type="STRING" id="674.VM_18365"/>
<comment type="caution">
    <text evidence="6">The sequence shown here is derived from an EMBL/GenBank/DDBJ whole genome shotgun (WGS) entry which is preliminary data.</text>
</comment>